<evidence type="ECO:0000256" key="4">
    <source>
        <dbReference type="ARBA" id="ARBA00022452"/>
    </source>
</evidence>
<dbReference type="InterPro" id="IPR051906">
    <property type="entry name" value="TolC-like"/>
</dbReference>
<evidence type="ECO:0000256" key="5">
    <source>
        <dbReference type="ARBA" id="ARBA00022692"/>
    </source>
</evidence>
<keyword evidence="4" id="KW-1134">Transmembrane beta strand</keyword>
<dbReference type="PANTHER" id="PTHR30026">
    <property type="entry name" value="OUTER MEMBRANE PROTEIN TOLC"/>
    <property type="match status" value="1"/>
</dbReference>
<feature type="chain" id="PRO_5032838786" evidence="9">
    <location>
        <begin position="29"/>
        <end position="497"/>
    </location>
</feature>
<dbReference type="GO" id="GO:0015288">
    <property type="term" value="F:porin activity"/>
    <property type="evidence" value="ECO:0007669"/>
    <property type="project" value="TreeGrafter"/>
</dbReference>
<keyword evidence="11" id="KW-1185">Reference proteome</keyword>
<dbReference type="InterPro" id="IPR010130">
    <property type="entry name" value="T1SS_OMP_TolC"/>
</dbReference>
<keyword evidence="5" id="KW-0812">Transmembrane</keyword>
<evidence type="ECO:0000313" key="10">
    <source>
        <dbReference type="EMBL" id="MXP28048.1"/>
    </source>
</evidence>
<reference evidence="10 11" key="1">
    <citation type="submission" date="2019-12" db="EMBL/GenBank/DDBJ databases">
        <title>Genomic-based taxomic classification of the family Erythrobacteraceae.</title>
        <authorList>
            <person name="Xu L."/>
        </authorList>
    </citation>
    <scope>NUCLEOTIDE SEQUENCE [LARGE SCALE GENOMIC DNA]</scope>
    <source>
        <strain evidence="10 11">KEMB 9005-328</strain>
    </source>
</reference>
<keyword evidence="3" id="KW-0813">Transport</keyword>
<dbReference type="OrthoDB" id="9789368at2"/>
<evidence type="ECO:0000256" key="3">
    <source>
        <dbReference type="ARBA" id="ARBA00022448"/>
    </source>
</evidence>
<dbReference type="NCBIfam" id="TIGR01844">
    <property type="entry name" value="type_I_sec_TolC"/>
    <property type="match status" value="1"/>
</dbReference>
<comment type="caution">
    <text evidence="10">The sequence shown here is derived from an EMBL/GenBank/DDBJ whole genome shotgun (WGS) entry which is preliminary data.</text>
</comment>
<dbReference type="GO" id="GO:0009279">
    <property type="term" value="C:cell outer membrane"/>
    <property type="evidence" value="ECO:0007669"/>
    <property type="project" value="UniProtKB-SubCell"/>
</dbReference>
<evidence type="ECO:0000256" key="2">
    <source>
        <dbReference type="ARBA" id="ARBA00007613"/>
    </source>
</evidence>
<feature type="signal peptide" evidence="9">
    <location>
        <begin position="1"/>
        <end position="28"/>
    </location>
</feature>
<evidence type="ECO:0000256" key="8">
    <source>
        <dbReference type="SAM" id="MobiDB-lite"/>
    </source>
</evidence>
<dbReference type="SUPFAM" id="SSF56954">
    <property type="entry name" value="Outer membrane efflux proteins (OEP)"/>
    <property type="match status" value="1"/>
</dbReference>
<dbReference type="Pfam" id="PF02321">
    <property type="entry name" value="OEP"/>
    <property type="match status" value="2"/>
</dbReference>
<sequence length="497" mass="51924">MRTGRGTGLAASVSIAALLAMSAIPAQADTLQQALTEAYSNNPTLSAARADQRATDEGVPIAKAAGRPSASVDSQYLEYVKQSSSSYISPDRSVGAQLNLSVPIYSGGAVRNGVHGAEERVLAGQANLRATESSIFSQVVAAYMDVLRNEAIVGLQKNQVDVLNVNLNATSDRFQIGDLTRTDVAQSQSRLAVAQSDLSTAQSNLIAARETYTRLTGSAPNDLQPPPPLPGLPDNVAEALATALDSNPDLLAARKSAKAAGYDVKAAGAGHLPKVSVITGGTYNNYLGSLTGGGLGAVPLPQTSTAVQVGVQLSLPLFQGGLPAARERQAQARSSAALEQVVATERQVVSQVRSAWSSWQAANAVITSSKAAVDSASLSLEGVRAENSIGNRTVLDVLNAEQELVNARVQLVTARRNAYVAAFTLLAAMGKAEARDLGLEGEGLLYDPMTNYDRVKGKWFDWSHDRDPTTQTKGTADIPPATADIPSADETPDKSGY</sequence>
<protein>
    <submittedName>
        <fullName evidence="10">TolC family outer membrane protein</fullName>
    </submittedName>
</protein>
<keyword evidence="9" id="KW-0732">Signal</keyword>
<evidence type="ECO:0000256" key="1">
    <source>
        <dbReference type="ARBA" id="ARBA00004442"/>
    </source>
</evidence>
<evidence type="ECO:0000313" key="11">
    <source>
        <dbReference type="Proteomes" id="UP000439780"/>
    </source>
</evidence>
<dbReference type="AlphaFoldDB" id="A0A845AM08"/>
<keyword evidence="7" id="KW-0998">Cell outer membrane</keyword>
<name>A0A845AM08_9SPHN</name>
<organism evidence="10 11">
    <name type="scientific">Qipengyuania algicida</name>
    <dbReference type="NCBI Taxonomy" id="1836209"/>
    <lineage>
        <taxon>Bacteria</taxon>
        <taxon>Pseudomonadati</taxon>
        <taxon>Pseudomonadota</taxon>
        <taxon>Alphaproteobacteria</taxon>
        <taxon>Sphingomonadales</taxon>
        <taxon>Erythrobacteraceae</taxon>
        <taxon>Qipengyuania</taxon>
    </lineage>
</organism>
<evidence type="ECO:0000256" key="9">
    <source>
        <dbReference type="SAM" id="SignalP"/>
    </source>
</evidence>
<evidence type="ECO:0000256" key="7">
    <source>
        <dbReference type="ARBA" id="ARBA00023237"/>
    </source>
</evidence>
<dbReference type="RefSeq" id="WP_160752324.1">
    <property type="nucleotide sequence ID" value="NZ_WTYA01000002.1"/>
</dbReference>
<dbReference type="Proteomes" id="UP000439780">
    <property type="component" value="Unassembled WGS sequence"/>
</dbReference>
<keyword evidence="6" id="KW-0472">Membrane</keyword>
<dbReference type="GO" id="GO:0015562">
    <property type="term" value="F:efflux transmembrane transporter activity"/>
    <property type="evidence" value="ECO:0007669"/>
    <property type="project" value="InterPro"/>
</dbReference>
<evidence type="ECO:0000256" key="6">
    <source>
        <dbReference type="ARBA" id="ARBA00023136"/>
    </source>
</evidence>
<dbReference type="Gene3D" id="1.20.1600.10">
    <property type="entry name" value="Outer membrane efflux proteins (OEP)"/>
    <property type="match status" value="1"/>
</dbReference>
<accession>A0A845AM08</accession>
<proteinExistence type="inferred from homology"/>
<comment type="similarity">
    <text evidence="2">Belongs to the outer membrane factor (OMF) (TC 1.B.17) family.</text>
</comment>
<feature type="region of interest" description="Disordered" evidence="8">
    <location>
        <begin position="466"/>
        <end position="497"/>
    </location>
</feature>
<dbReference type="EMBL" id="WTYA01000002">
    <property type="protein sequence ID" value="MXP28048.1"/>
    <property type="molecule type" value="Genomic_DNA"/>
</dbReference>
<dbReference type="PANTHER" id="PTHR30026:SF22">
    <property type="entry name" value="OUTER MEMBRANE EFFLUX PROTEIN"/>
    <property type="match status" value="1"/>
</dbReference>
<gene>
    <name evidence="10" type="ORF">GRI58_04330</name>
</gene>
<dbReference type="GO" id="GO:1990281">
    <property type="term" value="C:efflux pump complex"/>
    <property type="evidence" value="ECO:0007669"/>
    <property type="project" value="TreeGrafter"/>
</dbReference>
<comment type="subcellular location">
    <subcellularLocation>
        <location evidence="1">Cell outer membrane</location>
    </subcellularLocation>
</comment>
<dbReference type="InterPro" id="IPR003423">
    <property type="entry name" value="OMP_efflux"/>
</dbReference>